<dbReference type="InterPro" id="IPR013968">
    <property type="entry name" value="PKS_KR"/>
</dbReference>
<evidence type="ECO:0000259" key="5">
    <source>
        <dbReference type="SMART" id="SM00822"/>
    </source>
</evidence>
<sequence>MVLFKSDNDYALRNRAWSTETELRVQDGKTWIPRLKSEHAMNKRYMPSRRTIHDQIQILSSNITMAESGELFETSEVAAKVTTDGAVRYSCGIRGRQSYATGHIDFGSASRGEAGIDHYQPRESSCIELLDGLGGRLEHLFPSSVRRESLYSLRNIPGHAITGCIARDATAGAAFLEAAQCDTLKLATSQLVPRLINAQQAAAHDGSLGVIDWTSDEKVEVSLRPSASTVLLSPTKTYLLAGMTGSLGRSVAEWMICRGARHIALTSRNPKVEQWWIDEMTSSGAKILVLAMDVTDKTSILRAHNSIMEQFPKFGGVVNGATVIRDAWLSNTTYTDWEDITKPKVQGSILLSEVYSDKNLDFYILMGSISGHIGNRSQSAYAAANSFMSSLISQRRSRGLVGSIVGSIISPGPILGVGYVSDADSKLREQLNEATGCYNTSEQDLHELFAEAILAGRPEAGRNPDIIAGFKKPSPIKQPGIKWYQIAKVWHFIDSQEGGFSDDNAPSGTGTRASIREQLASVTTAAGSVSIIEAEFIVKVTSRLLLPEGSVSRETSLPELGVDSIIAVLSSPWNCAHGWPKRQV</sequence>
<evidence type="ECO:0000313" key="7">
    <source>
        <dbReference type="Proteomes" id="UP001144673"/>
    </source>
</evidence>
<dbReference type="GO" id="GO:0016491">
    <property type="term" value="F:oxidoreductase activity"/>
    <property type="evidence" value="ECO:0007669"/>
    <property type="project" value="UniProtKB-KW"/>
</dbReference>
<dbReference type="GO" id="GO:0004312">
    <property type="term" value="F:fatty acid synthase activity"/>
    <property type="evidence" value="ECO:0007669"/>
    <property type="project" value="TreeGrafter"/>
</dbReference>
<dbReference type="InterPro" id="IPR057326">
    <property type="entry name" value="KR_dom"/>
</dbReference>
<accession>A0A9W8Q7V3</accession>
<comment type="caution">
    <text evidence="6">The sequence shown here is derived from an EMBL/GenBank/DDBJ whole genome shotgun (WGS) entry which is preliminary data.</text>
</comment>
<dbReference type="PANTHER" id="PTHR43775">
    <property type="entry name" value="FATTY ACID SYNTHASE"/>
    <property type="match status" value="1"/>
</dbReference>
<dbReference type="Proteomes" id="UP001144673">
    <property type="component" value="Chromosome 4"/>
</dbReference>
<dbReference type="InterPro" id="IPR036291">
    <property type="entry name" value="NAD(P)-bd_dom_sf"/>
</dbReference>
<organism evidence="6 7">
    <name type="scientific">Akanthomyces muscarius</name>
    <name type="common">Entomopathogenic fungus</name>
    <name type="synonym">Lecanicillium muscarium</name>
    <dbReference type="NCBI Taxonomy" id="2231603"/>
    <lineage>
        <taxon>Eukaryota</taxon>
        <taxon>Fungi</taxon>
        <taxon>Dikarya</taxon>
        <taxon>Ascomycota</taxon>
        <taxon>Pezizomycotina</taxon>
        <taxon>Sordariomycetes</taxon>
        <taxon>Hypocreomycetidae</taxon>
        <taxon>Hypocreales</taxon>
        <taxon>Cordycipitaceae</taxon>
        <taxon>Akanthomyces</taxon>
    </lineage>
</organism>
<name>A0A9W8Q7V3_AKAMU</name>
<dbReference type="EMBL" id="JAJHUN010000009">
    <property type="protein sequence ID" value="KAJ4149982.1"/>
    <property type="molecule type" value="Genomic_DNA"/>
</dbReference>
<proteinExistence type="predicted"/>
<dbReference type="Gene3D" id="3.40.50.720">
    <property type="entry name" value="NAD(P)-binding Rossmann-like Domain"/>
    <property type="match status" value="1"/>
</dbReference>
<dbReference type="RefSeq" id="XP_056051696.1">
    <property type="nucleotide sequence ID" value="XM_056199781.1"/>
</dbReference>
<dbReference type="PANTHER" id="PTHR43775:SF48">
    <property type="entry name" value="HIGHLY REDUCING POLYKETIDE SYNTHASE SDGA"/>
    <property type="match status" value="1"/>
</dbReference>
<dbReference type="SMART" id="SM00822">
    <property type="entry name" value="PKS_KR"/>
    <property type="match status" value="1"/>
</dbReference>
<dbReference type="GO" id="GO:0006633">
    <property type="term" value="P:fatty acid biosynthetic process"/>
    <property type="evidence" value="ECO:0007669"/>
    <property type="project" value="TreeGrafter"/>
</dbReference>
<reference evidence="6" key="1">
    <citation type="journal article" date="2023" name="Access Microbiol">
        <title>De-novo genome assembly for Akanthomyces muscarius, a biocontrol agent of insect agricultural pests.</title>
        <authorList>
            <person name="Erdos Z."/>
            <person name="Studholme D.J."/>
            <person name="Raymond B."/>
            <person name="Sharma M."/>
        </authorList>
    </citation>
    <scope>NUCLEOTIDE SEQUENCE</scope>
    <source>
        <strain evidence="6">Ve6</strain>
    </source>
</reference>
<dbReference type="KEGG" id="amus:LMH87_010753"/>
<protein>
    <recommendedName>
        <fullName evidence="5">Ketoreductase domain-containing protein</fullName>
    </recommendedName>
</protein>
<dbReference type="AlphaFoldDB" id="A0A9W8Q7V3"/>
<keyword evidence="2" id="KW-0597">Phosphoprotein</keyword>
<dbReference type="SUPFAM" id="SSF51735">
    <property type="entry name" value="NAD(P)-binding Rossmann-fold domains"/>
    <property type="match status" value="1"/>
</dbReference>
<keyword evidence="4" id="KW-0511">Multifunctional enzyme</keyword>
<evidence type="ECO:0000256" key="2">
    <source>
        <dbReference type="ARBA" id="ARBA00022553"/>
    </source>
</evidence>
<keyword evidence="7" id="KW-1185">Reference proteome</keyword>
<evidence type="ECO:0000256" key="3">
    <source>
        <dbReference type="ARBA" id="ARBA00023002"/>
    </source>
</evidence>
<feature type="domain" description="Ketoreductase" evidence="5">
    <location>
        <begin position="236"/>
        <end position="417"/>
    </location>
</feature>
<keyword evidence="3" id="KW-0560">Oxidoreductase</keyword>
<evidence type="ECO:0000256" key="4">
    <source>
        <dbReference type="ARBA" id="ARBA00023268"/>
    </source>
</evidence>
<evidence type="ECO:0000256" key="1">
    <source>
        <dbReference type="ARBA" id="ARBA00022450"/>
    </source>
</evidence>
<dbReference type="InterPro" id="IPR050091">
    <property type="entry name" value="PKS_NRPS_Biosynth_Enz"/>
</dbReference>
<gene>
    <name evidence="6" type="ORF">LMH87_010753</name>
</gene>
<dbReference type="GO" id="GO:0044550">
    <property type="term" value="P:secondary metabolite biosynthetic process"/>
    <property type="evidence" value="ECO:0007669"/>
    <property type="project" value="TreeGrafter"/>
</dbReference>
<dbReference type="GeneID" id="80897912"/>
<dbReference type="Pfam" id="PF08659">
    <property type="entry name" value="KR"/>
    <property type="match status" value="1"/>
</dbReference>
<evidence type="ECO:0000313" key="6">
    <source>
        <dbReference type="EMBL" id="KAJ4149982.1"/>
    </source>
</evidence>
<keyword evidence="1" id="KW-0596">Phosphopantetheine</keyword>